<dbReference type="InterPro" id="IPR009072">
    <property type="entry name" value="Histone-fold"/>
</dbReference>
<evidence type="ECO:0000256" key="3">
    <source>
        <dbReference type="ARBA" id="ARBA00023015"/>
    </source>
</evidence>
<keyword evidence="3" id="KW-0805">Transcription regulation</keyword>
<dbReference type="GeneID" id="9836401"/>
<dbReference type="InterPro" id="IPR003228">
    <property type="entry name" value="TFIID_TAF12_dom"/>
</dbReference>
<reference evidence="8" key="1">
    <citation type="journal article" date="2006" name="Proc. Natl. Acad. Sci. U.S.A.">
        <title>Genome analysis of the smallest free-living eukaryote Ostreococcus tauri unveils many unique features.</title>
        <authorList>
            <person name="Derelle E."/>
            <person name="Ferraz C."/>
            <person name="Rombauts S."/>
            <person name="Rouze P."/>
            <person name="Worden A.Z."/>
            <person name="Robbens S."/>
            <person name="Partensky F."/>
            <person name="Degroeve S."/>
            <person name="Echeynie S."/>
            <person name="Cooke R."/>
            <person name="Saeys Y."/>
            <person name="Wuyts J."/>
            <person name="Jabbari K."/>
            <person name="Bowler C."/>
            <person name="Panaud O."/>
            <person name="Piegu B."/>
            <person name="Ball S.G."/>
            <person name="Ral J.-P."/>
            <person name="Bouget F.-Y."/>
            <person name="Piganeau G."/>
            <person name="De Baets B."/>
            <person name="Picard A."/>
            <person name="Delseny M."/>
            <person name="Demaille J."/>
            <person name="Van de Peer Y."/>
            <person name="Moreau H."/>
        </authorList>
    </citation>
    <scope>NUCLEOTIDE SEQUENCE [LARGE SCALE GENOMIC DNA]</scope>
    <source>
        <strain evidence="8">OTTH 0595 / CCAP 157/2 / RCC745</strain>
    </source>
</reference>
<dbReference type="GO" id="GO:0005669">
    <property type="term" value="C:transcription factor TFIID complex"/>
    <property type="evidence" value="ECO:0007669"/>
    <property type="project" value="InterPro"/>
</dbReference>
<evidence type="ECO:0000256" key="4">
    <source>
        <dbReference type="ARBA" id="ARBA00023163"/>
    </source>
</evidence>
<dbReference type="PANTHER" id="PTHR12264">
    <property type="entry name" value="TRANSCRIPTION INITIATION FACTOR TFIID SUBUNIT 12"/>
    <property type="match status" value="1"/>
</dbReference>
<organism evidence="7 8">
    <name type="scientific">Ostreococcus tauri</name>
    <name type="common">Marine green alga</name>
    <dbReference type="NCBI Taxonomy" id="70448"/>
    <lineage>
        <taxon>Eukaryota</taxon>
        <taxon>Viridiplantae</taxon>
        <taxon>Chlorophyta</taxon>
        <taxon>Mamiellophyceae</taxon>
        <taxon>Mamiellales</taxon>
        <taxon>Bathycoccaceae</taxon>
        <taxon>Ostreococcus</taxon>
    </lineage>
</organism>
<evidence type="ECO:0000256" key="1">
    <source>
        <dbReference type="ARBA" id="ARBA00004123"/>
    </source>
</evidence>
<evidence type="ECO:0000259" key="6">
    <source>
        <dbReference type="Pfam" id="PF03847"/>
    </source>
</evidence>
<sequence>MSGRQKKQTVEEQQAALKQREAAQARLVAAQQAAAAAAAVAGKRGDDGGHALTKDELQDMLKEFAPGLEFDSAVEDVLLEIVDDFVDTVLDHSLMLAKHRGSEEIEPKDVLMHLERQWDMYIPGYSGEEVRQYPQKRMDLHANRMAAVRRSVAAATAAQNEAKKQVKLAAERAAKKGGDAEGA</sequence>
<comment type="caution">
    <text evidence="7">The sequence shown here is derived from an EMBL/GenBank/DDBJ whole genome shotgun (WGS) entry which is preliminary data.</text>
</comment>
<evidence type="ECO:0000256" key="5">
    <source>
        <dbReference type="ARBA" id="ARBA00023242"/>
    </source>
</evidence>
<keyword evidence="8" id="KW-1185">Reference proteome</keyword>
<evidence type="ECO:0000256" key="2">
    <source>
        <dbReference type="ARBA" id="ARBA00007530"/>
    </source>
</evidence>
<accession>A0A090LXY4</accession>
<dbReference type="OrthoDB" id="2193432at2759"/>
<dbReference type="GO" id="GO:0046982">
    <property type="term" value="F:protein heterodimerization activity"/>
    <property type="evidence" value="ECO:0007669"/>
    <property type="project" value="InterPro"/>
</dbReference>
<dbReference type="InterPro" id="IPR037794">
    <property type="entry name" value="TAF12"/>
</dbReference>
<dbReference type="GO" id="GO:0003677">
    <property type="term" value="F:DNA binding"/>
    <property type="evidence" value="ECO:0007669"/>
    <property type="project" value="TreeGrafter"/>
</dbReference>
<evidence type="ECO:0000313" key="8">
    <source>
        <dbReference type="Proteomes" id="UP000009170"/>
    </source>
</evidence>
<evidence type="ECO:0000313" key="7">
    <source>
        <dbReference type="EMBL" id="CEF96671.1"/>
    </source>
</evidence>
<dbReference type="RefSeq" id="XP_022838229.1">
    <property type="nucleotide sequence ID" value="XM_022985342.1"/>
</dbReference>
<dbReference type="InParanoid" id="A0A090LXY4"/>
<dbReference type="KEGG" id="ota:OT_ostta01g02970"/>
<comment type="similarity">
    <text evidence="2">Belongs to the TAF12 family.</text>
</comment>
<dbReference type="Gene3D" id="1.10.20.10">
    <property type="entry name" value="Histone, subunit A"/>
    <property type="match status" value="1"/>
</dbReference>
<dbReference type="GO" id="GO:0017025">
    <property type="term" value="F:TBP-class protein binding"/>
    <property type="evidence" value="ECO:0007669"/>
    <property type="project" value="TreeGrafter"/>
</dbReference>
<dbReference type="PANTHER" id="PTHR12264:SF21">
    <property type="entry name" value="TRANSCRIPTION INITIATION FACTOR TFIID SUBUNIT 12"/>
    <property type="match status" value="1"/>
</dbReference>
<comment type="subcellular location">
    <subcellularLocation>
        <location evidence="1">Nucleus</location>
    </subcellularLocation>
</comment>
<dbReference type="AlphaFoldDB" id="A0A090LXY4"/>
<dbReference type="EMBL" id="CAID01000001">
    <property type="protein sequence ID" value="CEF96671.1"/>
    <property type="molecule type" value="Genomic_DNA"/>
</dbReference>
<reference evidence="7 8" key="2">
    <citation type="journal article" date="2014" name="BMC Genomics">
        <title>An improved genome of the model marine alga Ostreococcus tauri unfolds by assessing Illumina de novo assemblies.</title>
        <authorList>
            <person name="Blanc-Mathieu R."/>
            <person name="Verhelst B."/>
            <person name="Derelle E."/>
            <person name="Rombauts S."/>
            <person name="Bouget F.Y."/>
            <person name="Carre I."/>
            <person name="Chateau A."/>
            <person name="Eyre-Walker A."/>
            <person name="Grimsley N."/>
            <person name="Moreau H."/>
            <person name="Piegu B."/>
            <person name="Rivals E."/>
            <person name="Schackwitz W."/>
            <person name="Van de Peer Y."/>
            <person name="Piganeau G."/>
        </authorList>
    </citation>
    <scope>NUCLEOTIDE SEQUENCE [LARGE SCALE GENOMIC DNA]</scope>
    <source>
        <strain evidence="8">OTTH 0595 / CCAP 157/2 / RCC745</strain>
    </source>
</reference>
<dbReference type="Proteomes" id="UP000009170">
    <property type="component" value="Unassembled WGS sequence"/>
</dbReference>
<dbReference type="STRING" id="70448.A0A090LXY4"/>
<gene>
    <name evidence="7" type="ORF">OT_ostta01g02970</name>
</gene>
<dbReference type="SUPFAM" id="SSF47113">
    <property type="entry name" value="Histone-fold"/>
    <property type="match status" value="1"/>
</dbReference>
<protein>
    <submittedName>
        <fullName evidence="7">Histone-fold</fullName>
    </submittedName>
</protein>
<keyword evidence="4" id="KW-0804">Transcription</keyword>
<proteinExistence type="inferred from homology"/>
<name>A0A090LXY4_OSTTA</name>
<dbReference type="Pfam" id="PF03847">
    <property type="entry name" value="TFIID_20kDa"/>
    <property type="match status" value="1"/>
</dbReference>
<keyword evidence="5" id="KW-0539">Nucleus</keyword>
<dbReference type="CDD" id="cd07981">
    <property type="entry name" value="HFD_TAF12"/>
    <property type="match status" value="1"/>
</dbReference>
<feature type="domain" description="Transcription initiation factor TFIID subunit 12" evidence="6">
    <location>
        <begin position="53"/>
        <end position="120"/>
    </location>
</feature>
<dbReference type="GO" id="GO:0000124">
    <property type="term" value="C:SAGA complex"/>
    <property type="evidence" value="ECO:0007669"/>
    <property type="project" value="InterPro"/>
</dbReference>
<dbReference type="GO" id="GO:0051123">
    <property type="term" value="P:RNA polymerase II preinitiation complex assembly"/>
    <property type="evidence" value="ECO:0007669"/>
    <property type="project" value="TreeGrafter"/>
</dbReference>